<dbReference type="KEGG" id="nfl:COO91_03403"/>
<name>A0A2K8SPX0_9NOSO</name>
<reference evidence="1 2" key="1">
    <citation type="submission" date="2017-11" db="EMBL/GenBank/DDBJ databases">
        <title>Complete genome of a free-living desiccation-tolerant cyanobacterium and its photosynthetic adaptation to extreme terrestrial habitat.</title>
        <authorList>
            <person name="Shang J."/>
        </authorList>
    </citation>
    <scope>NUCLEOTIDE SEQUENCE [LARGE SCALE GENOMIC DNA]</scope>
    <source>
        <strain evidence="1 2">CCNUN1</strain>
    </source>
</reference>
<dbReference type="Proteomes" id="UP000232003">
    <property type="component" value="Chromosome"/>
</dbReference>
<dbReference type="EMBL" id="CP024785">
    <property type="protein sequence ID" value="AUB37458.1"/>
    <property type="molecule type" value="Genomic_DNA"/>
</dbReference>
<dbReference type="Pfam" id="PF20505">
    <property type="entry name" value="DUF6731"/>
    <property type="match status" value="1"/>
</dbReference>
<sequence>MPSNINLAFGEVLQKVITLPAEQRFKVVRLHHLSVHEANFGWQQTWEGEIICIRMDNVPAKADLAGKIEDFKLADNEGIGEQSAFIYHPNTNIMLLQSNKHGVSSGNFAQYFELMIGSNDSIYIDPVIQLDALQRLESMNRVKKFNVSIAALEDMSVFNNCGLEEFAKLTTVYQAPSINIELKASRKKHSSLPLEKVRNTAKSLLGISTQNQSQVKKIRISGSSDEDDSLFVDLLKDRMRESIQINASTTQRNISYVERQKALRSAWQKRELEILKTYGKLTN</sequence>
<gene>
    <name evidence="1" type="ORF">COO91_03403</name>
</gene>
<protein>
    <submittedName>
        <fullName evidence="1">Uncharacterized protein</fullName>
    </submittedName>
</protein>
<proteinExistence type="predicted"/>
<keyword evidence="2" id="KW-1185">Reference proteome</keyword>
<evidence type="ECO:0000313" key="1">
    <source>
        <dbReference type="EMBL" id="AUB37458.1"/>
    </source>
</evidence>
<dbReference type="InterPro" id="IPR046618">
    <property type="entry name" value="DUF6731"/>
</dbReference>
<evidence type="ECO:0000313" key="2">
    <source>
        <dbReference type="Proteomes" id="UP000232003"/>
    </source>
</evidence>
<accession>A0A2K8SPX0</accession>
<dbReference type="AlphaFoldDB" id="A0A2K8SPX0"/>
<organism evidence="1 2">
    <name type="scientific">Nostoc flagelliforme CCNUN1</name>
    <dbReference type="NCBI Taxonomy" id="2038116"/>
    <lineage>
        <taxon>Bacteria</taxon>
        <taxon>Bacillati</taxon>
        <taxon>Cyanobacteriota</taxon>
        <taxon>Cyanophyceae</taxon>
        <taxon>Nostocales</taxon>
        <taxon>Nostocaceae</taxon>
        <taxon>Nostoc</taxon>
    </lineage>
</organism>